<dbReference type="InterPro" id="IPR051598">
    <property type="entry name" value="TSUP/Inactive_protease-like"/>
</dbReference>
<feature type="transmembrane region" description="Helical" evidence="6">
    <location>
        <begin position="137"/>
        <end position="170"/>
    </location>
</feature>
<evidence type="ECO:0000256" key="1">
    <source>
        <dbReference type="ARBA" id="ARBA00004141"/>
    </source>
</evidence>
<dbReference type="PANTHER" id="PTHR43701:SF5">
    <property type="entry name" value="MEMBRANE TRANSPORTER PROTEIN-RELATED"/>
    <property type="match status" value="1"/>
</dbReference>
<sequence length="259" mass="27082">MYVFIALLIGFIAIGLSNMFGIGGAVEATAALRLFLGVSPAIALGTTLPVAIPAAVAGAFTYHRQDLVDLRTAAYCSLGGIFGSVGGAFLTRVINLNYLMILTGLVLLYVSIAIARRGIGPIRVNPAAQEPEPAGHPILLILAIGLTSGLFSGLLGIGGGIVMIPCFLYLLRMPLKKAFGTSLAVIAVIAIPGTIVHSFLHHISWSLALYLVVASIPGAFIGAHITTKARERLLYILFGLLLFAFGVVFIVSEVLILTG</sequence>
<dbReference type="EMBL" id="MELK01000016">
    <property type="protein sequence ID" value="OFW59405.1"/>
    <property type="molecule type" value="Genomic_DNA"/>
</dbReference>
<evidence type="ECO:0000313" key="7">
    <source>
        <dbReference type="EMBL" id="OFW59405.1"/>
    </source>
</evidence>
<evidence type="ECO:0000256" key="3">
    <source>
        <dbReference type="ARBA" id="ARBA00022692"/>
    </source>
</evidence>
<dbReference type="Proteomes" id="UP000177876">
    <property type="component" value="Unassembled WGS sequence"/>
</dbReference>
<keyword evidence="6" id="KW-1003">Cell membrane</keyword>
<comment type="caution">
    <text evidence="7">The sequence shown here is derived from an EMBL/GenBank/DDBJ whole genome shotgun (WGS) entry which is preliminary data.</text>
</comment>
<protein>
    <recommendedName>
        <fullName evidence="6">Probable membrane transporter protein</fullName>
    </recommendedName>
</protein>
<evidence type="ECO:0000256" key="6">
    <source>
        <dbReference type="RuleBase" id="RU363041"/>
    </source>
</evidence>
<evidence type="ECO:0000313" key="8">
    <source>
        <dbReference type="Proteomes" id="UP000177876"/>
    </source>
</evidence>
<reference evidence="7 8" key="1">
    <citation type="journal article" date="2016" name="Nat. Commun.">
        <title>Thousands of microbial genomes shed light on interconnected biogeochemical processes in an aquifer system.</title>
        <authorList>
            <person name="Anantharaman K."/>
            <person name="Brown C.T."/>
            <person name="Hug L.A."/>
            <person name="Sharon I."/>
            <person name="Castelle C.J."/>
            <person name="Probst A.J."/>
            <person name="Thomas B.C."/>
            <person name="Singh A."/>
            <person name="Wilkins M.J."/>
            <person name="Karaoz U."/>
            <person name="Brodie E.L."/>
            <person name="Williams K.H."/>
            <person name="Hubbard S.S."/>
            <person name="Banfield J.F."/>
        </authorList>
    </citation>
    <scope>NUCLEOTIDE SEQUENCE [LARGE SCALE GENOMIC DNA]</scope>
</reference>
<keyword evidence="3 6" id="KW-0812">Transmembrane</keyword>
<keyword evidence="5 6" id="KW-0472">Membrane</keyword>
<evidence type="ECO:0000256" key="4">
    <source>
        <dbReference type="ARBA" id="ARBA00022989"/>
    </source>
</evidence>
<dbReference type="Pfam" id="PF01925">
    <property type="entry name" value="TauE"/>
    <property type="match status" value="1"/>
</dbReference>
<feature type="transmembrane region" description="Helical" evidence="6">
    <location>
        <begin position="72"/>
        <end position="90"/>
    </location>
</feature>
<accession>A0A1F2WRE3</accession>
<dbReference type="PANTHER" id="PTHR43701">
    <property type="entry name" value="MEMBRANE TRANSPORTER PROTEIN MJ0441-RELATED"/>
    <property type="match status" value="1"/>
</dbReference>
<proteinExistence type="inferred from homology"/>
<feature type="transmembrane region" description="Helical" evidence="6">
    <location>
        <begin position="182"/>
        <end position="200"/>
    </location>
</feature>
<name>A0A1F2WRE3_9ACTN</name>
<feature type="transmembrane region" description="Helical" evidence="6">
    <location>
        <begin position="96"/>
        <end position="116"/>
    </location>
</feature>
<dbReference type="InterPro" id="IPR002781">
    <property type="entry name" value="TM_pro_TauE-like"/>
</dbReference>
<keyword evidence="4 6" id="KW-1133">Transmembrane helix</keyword>
<dbReference type="GO" id="GO:0005886">
    <property type="term" value="C:plasma membrane"/>
    <property type="evidence" value="ECO:0007669"/>
    <property type="project" value="UniProtKB-SubCell"/>
</dbReference>
<comment type="subcellular location">
    <subcellularLocation>
        <location evidence="6">Cell membrane</location>
        <topology evidence="6">Multi-pass membrane protein</topology>
    </subcellularLocation>
    <subcellularLocation>
        <location evidence="1">Membrane</location>
        <topology evidence="1">Multi-pass membrane protein</topology>
    </subcellularLocation>
</comment>
<comment type="similarity">
    <text evidence="2 6">Belongs to the 4-toluene sulfonate uptake permease (TSUP) (TC 2.A.102) family.</text>
</comment>
<evidence type="ECO:0000256" key="2">
    <source>
        <dbReference type="ARBA" id="ARBA00009142"/>
    </source>
</evidence>
<feature type="transmembrane region" description="Helical" evidence="6">
    <location>
        <begin position="233"/>
        <end position="257"/>
    </location>
</feature>
<feature type="transmembrane region" description="Helical" evidence="6">
    <location>
        <begin position="38"/>
        <end position="60"/>
    </location>
</feature>
<feature type="transmembrane region" description="Helical" evidence="6">
    <location>
        <begin position="207"/>
        <end position="227"/>
    </location>
</feature>
<evidence type="ECO:0000256" key="5">
    <source>
        <dbReference type="ARBA" id="ARBA00023136"/>
    </source>
</evidence>
<gene>
    <name evidence="7" type="ORF">A2Y75_11285</name>
</gene>
<organism evidence="7 8">
    <name type="scientific">Candidatus Solincola sediminis</name>
    <dbReference type="NCBI Taxonomy" id="1797199"/>
    <lineage>
        <taxon>Bacteria</taxon>
        <taxon>Bacillati</taxon>
        <taxon>Actinomycetota</taxon>
        <taxon>Candidatus Geothermincolia</taxon>
        <taxon>Candidatus Geothermincolales</taxon>
        <taxon>Candidatus Geothermincolaceae</taxon>
        <taxon>Candidatus Solincola</taxon>
    </lineage>
</organism>
<dbReference type="AlphaFoldDB" id="A0A1F2WRE3"/>
<dbReference type="STRING" id="1797197.A2Y75_11285"/>